<name>A0A5C8V1S4_9FLAO</name>
<evidence type="ECO:0000313" key="2">
    <source>
        <dbReference type="Proteomes" id="UP000321456"/>
    </source>
</evidence>
<evidence type="ECO:0008006" key="3">
    <source>
        <dbReference type="Google" id="ProtNLM"/>
    </source>
</evidence>
<gene>
    <name evidence="1" type="ORF">FVB32_14160</name>
</gene>
<sequence length="155" mass="17613">MLILLDIDGVMVPAASWKRPEFENDGFPRFSRRAVFSLQKIISETGADILLTTSHKSSYSISEWKKIFSARGFQNLNIKRLNKNINNLNRREEIMKWVNKGNENSFVIIDDDKTLNNLPYNIKSKLVQPSATVGLNDELADSAIKILKSSERIAS</sequence>
<dbReference type="Proteomes" id="UP000321456">
    <property type="component" value="Unassembled WGS sequence"/>
</dbReference>
<dbReference type="Pfam" id="PF18143">
    <property type="entry name" value="HAD_SAK_2"/>
    <property type="match status" value="1"/>
</dbReference>
<evidence type="ECO:0000313" key="1">
    <source>
        <dbReference type="EMBL" id="TXN35713.1"/>
    </source>
</evidence>
<dbReference type="EMBL" id="VRUR01000002">
    <property type="protein sequence ID" value="TXN35713.1"/>
    <property type="molecule type" value="Genomic_DNA"/>
</dbReference>
<accession>A0A5C8V1S4</accession>
<reference evidence="1 2" key="1">
    <citation type="submission" date="2019-08" db="EMBL/GenBank/DDBJ databases">
        <title>Professor.</title>
        <authorList>
            <person name="Park J.S."/>
        </authorList>
    </citation>
    <scope>NUCLEOTIDE SEQUENCE [LARGE SCALE GENOMIC DNA]</scope>
    <source>
        <strain evidence="1 2">176CP5-101</strain>
    </source>
</reference>
<protein>
    <recommendedName>
        <fullName evidence="3">FCP1 homology domain-containing protein</fullName>
    </recommendedName>
</protein>
<proteinExistence type="predicted"/>
<dbReference type="AlphaFoldDB" id="A0A5C8V1S4"/>
<comment type="caution">
    <text evidence="1">The sequence shown here is derived from an EMBL/GenBank/DDBJ whole genome shotgun (WGS) entry which is preliminary data.</text>
</comment>
<keyword evidence="2" id="KW-1185">Reference proteome</keyword>
<dbReference type="RefSeq" id="WP_147744471.1">
    <property type="nucleotide sequence ID" value="NZ_VRUR01000002.1"/>
</dbReference>
<organism evidence="1 2">
    <name type="scientific">Flagellimonas hymeniacidonis</name>
    <dbReference type="NCBI Taxonomy" id="2603628"/>
    <lineage>
        <taxon>Bacteria</taxon>
        <taxon>Pseudomonadati</taxon>
        <taxon>Bacteroidota</taxon>
        <taxon>Flavobacteriia</taxon>
        <taxon>Flavobacteriales</taxon>
        <taxon>Flavobacteriaceae</taxon>
        <taxon>Flagellimonas</taxon>
    </lineage>
</organism>